<keyword evidence="13" id="KW-1185">Reference proteome</keyword>
<comment type="similarity">
    <text evidence="1">Belongs to the protein kinase superfamily. CMGC Ser/Thr protein kinase family. CDC2/CDKX subfamily.</text>
</comment>
<sequence length="365" mass="41479">MLVQESENEDLEEDEGNCMDVAVEHDIDSPAGCLLDTDVESNACRSGTPENVQPPRRCVNMLQSCRSIDEFERLNTINEGTYGVVFRVRDKKADEVVALKKIKIDKKRELEEGFPLTSLREINILLSLHHPSIVDVKEVVVGGHDNDTFMVMEYMEHDLKGVMEAMEQPYHQSEVKCLMLQLLEGVKYLHDNWVLHRDLKTSNLLLNNRGKPFSQQNISQMAPELLLGAKEYSTAIDMWSLGCIMAELLTKKPLFSGKTEIAQLNEIFRMLGTPNDEIWPDYSKLPGARAQFVKQPRNRLREKFPAVSFTGGLTLSESGFDLLNRLLTFDPEKRISADAALNHEWFREVPLPKNKGFHANTSCSE</sequence>
<dbReference type="PROSITE" id="PS50011">
    <property type="entry name" value="PROTEIN_KINASE_DOM"/>
    <property type="match status" value="1"/>
</dbReference>
<dbReference type="GO" id="GO:0004693">
    <property type="term" value="F:cyclin-dependent protein serine/threonine kinase activity"/>
    <property type="evidence" value="ECO:0007669"/>
    <property type="project" value="UniProtKB-EC"/>
</dbReference>
<dbReference type="Proteomes" id="UP001054889">
    <property type="component" value="Unassembled WGS sequence"/>
</dbReference>
<dbReference type="FunFam" id="3.30.200.20:FF:000172">
    <property type="entry name" value="cyclin-dependent kinase G-2 isoform X1"/>
    <property type="match status" value="1"/>
</dbReference>
<keyword evidence="2" id="KW-0723">Serine/threonine-protein kinase</keyword>
<accession>A0AAV5EG51</accession>
<evidence type="ECO:0000256" key="6">
    <source>
        <dbReference type="ARBA" id="ARBA00022777"/>
    </source>
</evidence>
<dbReference type="SMART" id="SM00220">
    <property type="entry name" value="S_TKc"/>
    <property type="match status" value="1"/>
</dbReference>
<evidence type="ECO:0000256" key="1">
    <source>
        <dbReference type="ARBA" id="ARBA00006485"/>
    </source>
</evidence>
<dbReference type="CDD" id="cd07843">
    <property type="entry name" value="STKc_CDC2L1"/>
    <property type="match status" value="1"/>
</dbReference>
<evidence type="ECO:0000256" key="9">
    <source>
        <dbReference type="ARBA" id="ARBA00048367"/>
    </source>
</evidence>
<dbReference type="Gene3D" id="1.10.510.10">
    <property type="entry name" value="Transferase(Phosphotransferase) domain 1"/>
    <property type="match status" value="1"/>
</dbReference>
<evidence type="ECO:0000256" key="4">
    <source>
        <dbReference type="ARBA" id="ARBA00022679"/>
    </source>
</evidence>
<dbReference type="EMBL" id="BQKI01000075">
    <property type="protein sequence ID" value="GJN21507.1"/>
    <property type="molecule type" value="Genomic_DNA"/>
</dbReference>
<comment type="catalytic activity">
    <reaction evidence="9">
        <text>L-seryl-[protein] + ATP = O-phospho-L-seryl-[protein] + ADP + H(+)</text>
        <dbReference type="Rhea" id="RHEA:17989"/>
        <dbReference type="Rhea" id="RHEA-COMP:9863"/>
        <dbReference type="Rhea" id="RHEA-COMP:11604"/>
        <dbReference type="ChEBI" id="CHEBI:15378"/>
        <dbReference type="ChEBI" id="CHEBI:29999"/>
        <dbReference type="ChEBI" id="CHEBI:30616"/>
        <dbReference type="ChEBI" id="CHEBI:83421"/>
        <dbReference type="ChEBI" id="CHEBI:456216"/>
        <dbReference type="EC" id="2.7.11.22"/>
    </reaction>
</comment>
<dbReference type="SUPFAM" id="SSF56112">
    <property type="entry name" value="Protein kinase-like (PK-like)"/>
    <property type="match status" value="1"/>
</dbReference>
<dbReference type="PROSITE" id="PS00108">
    <property type="entry name" value="PROTEIN_KINASE_ST"/>
    <property type="match status" value="1"/>
</dbReference>
<evidence type="ECO:0000256" key="8">
    <source>
        <dbReference type="ARBA" id="ARBA00047811"/>
    </source>
</evidence>
<evidence type="ECO:0000313" key="13">
    <source>
        <dbReference type="Proteomes" id="UP001054889"/>
    </source>
</evidence>
<dbReference type="PANTHER" id="PTHR24056">
    <property type="entry name" value="CELL DIVISION PROTEIN KINASE"/>
    <property type="match status" value="1"/>
</dbReference>
<dbReference type="Gene3D" id="3.30.200.20">
    <property type="entry name" value="Phosphorylase Kinase, domain 1"/>
    <property type="match status" value="1"/>
</dbReference>
<reference evidence="12" key="2">
    <citation type="submission" date="2021-12" db="EMBL/GenBank/DDBJ databases">
        <title>Resequencing data analysis of finger millet.</title>
        <authorList>
            <person name="Hatakeyama M."/>
            <person name="Aluri S."/>
            <person name="Balachadran M.T."/>
            <person name="Sivarajan S.R."/>
            <person name="Poveda L."/>
            <person name="Shimizu-Inatsugi R."/>
            <person name="Schlapbach R."/>
            <person name="Sreeman S.M."/>
            <person name="Shimizu K.K."/>
        </authorList>
    </citation>
    <scope>NUCLEOTIDE SEQUENCE</scope>
</reference>
<evidence type="ECO:0000256" key="7">
    <source>
        <dbReference type="ARBA" id="ARBA00022840"/>
    </source>
</evidence>
<dbReference type="InterPro" id="IPR000719">
    <property type="entry name" value="Prot_kinase_dom"/>
</dbReference>
<keyword evidence="4" id="KW-0808">Transferase</keyword>
<dbReference type="AlphaFoldDB" id="A0AAV5EG51"/>
<evidence type="ECO:0000313" key="12">
    <source>
        <dbReference type="EMBL" id="GJN21507.1"/>
    </source>
</evidence>
<comment type="catalytic activity">
    <reaction evidence="10">
        <text>[DNA-directed RNA polymerase] + ATP = phospho-[DNA-directed RNA polymerase] + ADP + H(+)</text>
        <dbReference type="Rhea" id="RHEA:10216"/>
        <dbReference type="Rhea" id="RHEA-COMP:11321"/>
        <dbReference type="Rhea" id="RHEA-COMP:11322"/>
        <dbReference type="ChEBI" id="CHEBI:15378"/>
        <dbReference type="ChEBI" id="CHEBI:30616"/>
        <dbReference type="ChEBI" id="CHEBI:43176"/>
        <dbReference type="ChEBI" id="CHEBI:68546"/>
        <dbReference type="ChEBI" id="CHEBI:456216"/>
        <dbReference type="EC" id="2.7.11.23"/>
    </reaction>
</comment>
<name>A0AAV5EG51_ELECO</name>
<dbReference type="InterPro" id="IPR011009">
    <property type="entry name" value="Kinase-like_dom_sf"/>
</dbReference>
<comment type="catalytic activity">
    <reaction evidence="8">
        <text>L-threonyl-[protein] + ATP = O-phospho-L-threonyl-[protein] + ADP + H(+)</text>
        <dbReference type="Rhea" id="RHEA:46608"/>
        <dbReference type="Rhea" id="RHEA-COMP:11060"/>
        <dbReference type="Rhea" id="RHEA-COMP:11605"/>
        <dbReference type="ChEBI" id="CHEBI:15378"/>
        <dbReference type="ChEBI" id="CHEBI:30013"/>
        <dbReference type="ChEBI" id="CHEBI:30616"/>
        <dbReference type="ChEBI" id="CHEBI:61977"/>
        <dbReference type="ChEBI" id="CHEBI:456216"/>
        <dbReference type="EC" id="2.7.11.22"/>
    </reaction>
</comment>
<proteinExistence type="inferred from homology"/>
<keyword evidence="3" id="KW-0597">Phosphoprotein</keyword>
<organism evidence="12 13">
    <name type="scientific">Eleusine coracana subsp. coracana</name>
    <dbReference type="NCBI Taxonomy" id="191504"/>
    <lineage>
        <taxon>Eukaryota</taxon>
        <taxon>Viridiplantae</taxon>
        <taxon>Streptophyta</taxon>
        <taxon>Embryophyta</taxon>
        <taxon>Tracheophyta</taxon>
        <taxon>Spermatophyta</taxon>
        <taxon>Magnoliopsida</taxon>
        <taxon>Liliopsida</taxon>
        <taxon>Poales</taxon>
        <taxon>Poaceae</taxon>
        <taxon>PACMAD clade</taxon>
        <taxon>Chloridoideae</taxon>
        <taxon>Cynodonteae</taxon>
        <taxon>Eleusininae</taxon>
        <taxon>Eleusine</taxon>
    </lineage>
</organism>
<protein>
    <recommendedName>
        <fullName evidence="11">Protein kinase domain-containing protein</fullName>
    </recommendedName>
</protein>
<dbReference type="GO" id="GO:0005524">
    <property type="term" value="F:ATP binding"/>
    <property type="evidence" value="ECO:0007669"/>
    <property type="project" value="UniProtKB-KW"/>
</dbReference>
<dbReference type="GO" id="GO:0005634">
    <property type="term" value="C:nucleus"/>
    <property type="evidence" value="ECO:0007669"/>
    <property type="project" value="TreeGrafter"/>
</dbReference>
<dbReference type="Pfam" id="PF00069">
    <property type="entry name" value="Pkinase"/>
    <property type="match status" value="2"/>
</dbReference>
<keyword evidence="7" id="KW-0067">ATP-binding</keyword>
<dbReference type="InterPro" id="IPR050108">
    <property type="entry name" value="CDK"/>
</dbReference>
<comment type="caution">
    <text evidence="12">The sequence shown here is derived from an EMBL/GenBank/DDBJ whole genome shotgun (WGS) entry which is preliminary data.</text>
</comment>
<dbReference type="GO" id="GO:0007346">
    <property type="term" value="P:regulation of mitotic cell cycle"/>
    <property type="evidence" value="ECO:0007669"/>
    <property type="project" value="TreeGrafter"/>
</dbReference>
<dbReference type="InterPro" id="IPR045267">
    <property type="entry name" value="CDK11/PITSLRE_STKc"/>
</dbReference>
<evidence type="ECO:0000256" key="5">
    <source>
        <dbReference type="ARBA" id="ARBA00022741"/>
    </source>
</evidence>
<evidence type="ECO:0000256" key="2">
    <source>
        <dbReference type="ARBA" id="ARBA00022527"/>
    </source>
</evidence>
<evidence type="ECO:0000259" key="11">
    <source>
        <dbReference type="PROSITE" id="PS50011"/>
    </source>
</evidence>
<keyword evidence="5" id="KW-0547">Nucleotide-binding</keyword>
<reference evidence="12" key="1">
    <citation type="journal article" date="2018" name="DNA Res.">
        <title>Multiple hybrid de novo genome assembly of finger millet, an orphan allotetraploid crop.</title>
        <authorList>
            <person name="Hatakeyama M."/>
            <person name="Aluri S."/>
            <person name="Balachadran M.T."/>
            <person name="Sivarajan S.R."/>
            <person name="Patrignani A."/>
            <person name="Gruter S."/>
            <person name="Poveda L."/>
            <person name="Shimizu-Inatsugi R."/>
            <person name="Baeten J."/>
            <person name="Francoijs K.J."/>
            <person name="Nataraja K.N."/>
            <person name="Reddy Y.A.N."/>
            <person name="Phadnis S."/>
            <person name="Ravikumar R.L."/>
            <person name="Schlapbach R."/>
            <person name="Sreeman S.M."/>
            <person name="Shimizu K.K."/>
        </authorList>
    </citation>
    <scope>NUCLEOTIDE SEQUENCE</scope>
</reference>
<feature type="domain" description="Protein kinase" evidence="11">
    <location>
        <begin position="71"/>
        <end position="346"/>
    </location>
</feature>
<gene>
    <name evidence="12" type="primary">gb08989</name>
    <name evidence="12" type="ORF">PR202_gb08989</name>
</gene>
<dbReference type="PANTHER" id="PTHR24056:SF403">
    <property type="entry name" value="CYCLIN-DEPENDENT KINASE G-1"/>
    <property type="match status" value="1"/>
</dbReference>
<dbReference type="GO" id="GO:0008353">
    <property type="term" value="F:RNA polymerase II CTD heptapeptide repeat kinase activity"/>
    <property type="evidence" value="ECO:0007669"/>
    <property type="project" value="UniProtKB-EC"/>
</dbReference>
<keyword evidence="6" id="KW-0418">Kinase</keyword>
<evidence type="ECO:0000256" key="10">
    <source>
        <dbReference type="ARBA" id="ARBA00049280"/>
    </source>
</evidence>
<evidence type="ECO:0000256" key="3">
    <source>
        <dbReference type="ARBA" id="ARBA00022553"/>
    </source>
</evidence>
<dbReference type="InterPro" id="IPR008271">
    <property type="entry name" value="Ser/Thr_kinase_AS"/>
</dbReference>